<dbReference type="Proteomes" id="UP000323242">
    <property type="component" value="Unassembled WGS sequence"/>
</dbReference>
<protein>
    <submittedName>
        <fullName evidence="1">Uncharacterized protein</fullName>
    </submittedName>
</protein>
<proteinExistence type="predicted"/>
<organism evidence="1 2">
    <name type="scientific">Streptomyces parvus</name>
    <dbReference type="NCBI Taxonomy" id="66428"/>
    <lineage>
        <taxon>Bacteria</taxon>
        <taxon>Bacillati</taxon>
        <taxon>Actinomycetota</taxon>
        <taxon>Actinomycetes</taxon>
        <taxon>Kitasatosporales</taxon>
        <taxon>Streptomycetaceae</taxon>
        <taxon>Streptomyces</taxon>
    </lineage>
</organism>
<dbReference type="RefSeq" id="WP_148901828.1">
    <property type="nucleotide sequence ID" value="NZ_VSZQ01000026.1"/>
</dbReference>
<dbReference type="AlphaFoldDB" id="A0A5D4JLQ6"/>
<evidence type="ECO:0000313" key="1">
    <source>
        <dbReference type="EMBL" id="TYR65279.1"/>
    </source>
</evidence>
<sequence length="129" mass="13211">MAVVVRRFTRAGSLAVLLLWLVLAVATGPYTVGLGEVARAGPEVQLPAGAEAEQVARVLNPSGRPVPLPLAVVWVPRQEGERITPGQEAAAREVTACVAGPSFVPVLAEDGRAMIVVVPGGLPICATGS</sequence>
<name>A0A5D4JLQ6_9ACTN</name>
<evidence type="ECO:0000313" key="2">
    <source>
        <dbReference type="Proteomes" id="UP000323242"/>
    </source>
</evidence>
<keyword evidence="2" id="KW-1185">Reference proteome</keyword>
<accession>A0A5D4JLQ6</accession>
<dbReference type="EMBL" id="VSZQ01000026">
    <property type="protein sequence ID" value="TYR65279.1"/>
    <property type="molecule type" value="Genomic_DNA"/>
</dbReference>
<reference evidence="1 2" key="1">
    <citation type="submission" date="2019-08" db="EMBL/GenBank/DDBJ databases">
        <title>Draft genome for granaticin producer strain Streptomyces parvus C05.</title>
        <authorList>
            <person name="Gonzalez-Pimentel J.L."/>
        </authorList>
    </citation>
    <scope>NUCLEOTIDE SEQUENCE [LARGE SCALE GENOMIC DNA]</scope>
    <source>
        <strain evidence="1 2">C05</strain>
    </source>
</reference>
<gene>
    <name evidence="1" type="ORF">FY004_06955</name>
</gene>
<comment type="caution">
    <text evidence="1">The sequence shown here is derived from an EMBL/GenBank/DDBJ whole genome shotgun (WGS) entry which is preliminary data.</text>
</comment>